<dbReference type="PANTHER" id="PTHR11851">
    <property type="entry name" value="METALLOPROTEASE"/>
    <property type="match status" value="1"/>
</dbReference>
<dbReference type="InterPro" id="IPR011765">
    <property type="entry name" value="Pept_M16_N"/>
</dbReference>
<dbReference type="InterPro" id="IPR007863">
    <property type="entry name" value="Peptidase_M16_C"/>
</dbReference>
<keyword evidence="4" id="KW-1185">Reference proteome</keyword>
<evidence type="ECO:0000259" key="1">
    <source>
        <dbReference type="Pfam" id="PF00675"/>
    </source>
</evidence>
<evidence type="ECO:0000259" key="2">
    <source>
        <dbReference type="Pfam" id="PF05193"/>
    </source>
</evidence>
<dbReference type="GO" id="GO:0006508">
    <property type="term" value="P:proteolysis"/>
    <property type="evidence" value="ECO:0007669"/>
    <property type="project" value="UniProtKB-KW"/>
</dbReference>
<protein>
    <submittedName>
        <fullName evidence="3">Zinc protease</fullName>
    </submittedName>
</protein>
<dbReference type="GO" id="GO:0046872">
    <property type="term" value="F:metal ion binding"/>
    <property type="evidence" value="ECO:0007669"/>
    <property type="project" value="InterPro"/>
</dbReference>
<dbReference type="STRING" id="1266925.GCA_000619905_01694"/>
<dbReference type="GO" id="GO:0008233">
    <property type="term" value="F:peptidase activity"/>
    <property type="evidence" value="ECO:0007669"/>
    <property type="project" value="UniProtKB-KW"/>
</dbReference>
<dbReference type="Pfam" id="PF00675">
    <property type="entry name" value="Peptidase_M16"/>
    <property type="match status" value="1"/>
</dbReference>
<gene>
    <name evidence="3" type="ORF">SAMN05216386_2683</name>
</gene>
<dbReference type="Gene3D" id="3.30.830.10">
    <property type="entry name" value="Metalloenzyme, LuxS/M16 peptidase-like"/>
    <property type="match status" value="2"/>
</dbReference>
<keyword evidence="3" id="KW-0378">Hydrolase</keyword>
<accession>A0A1I5ELV7</accession>
<feature type="domain" description="Peptidase M16 N-terminal" evidence="1">
    <location>
        <begin position="48"/>
        <end position="178"/>
    </location>
</feature>
<dbReference type="Pfam" id="PF05193">
    <property type="entry name" value="Peptidase_M16_C"/>
    <property type="match status" value="1"/>
</dbReference>
<feature type="domain" description="Peptidase M16 C-terminal" evidence="2">
    <location>
        <begin position="191"/>
        <end position="365"/>
    </location>
</feature>
<dbReference type="SUPFAM" id="SSF63411">
    <property type="entry name" value="LuxS/MPP-like metallohydrolase"/>
    <property type="match status" value="2"/>
</dbReference>
<dbReference type="InterPro" id="IPR011249">
    <property type="entry name" value="Metalloenz_LuxS/M16"/>
</dbReference>
<evidence type="ECO:0000313" key="4">
    <source>
        <dbReference type="Proteomes" id="UP000183107"/>
    </source>
</evidence>
<organism evidence="3 4">
    <name type="scientific">Nitrosospira briensis</name>
    <dbReference type="NCBI Taxonomy" id="35799"/>
    <lineage>
        <taxon>Bacteria</taxon>
        <taxon>Pseudomonadati</taxon>
        <taxon>Pseudomonadota</taxon>
        <taxon>Betaproteobacteria</taxon>
        <taxon>Nitrosomonadales</taxon>
        <taxon>Nitrosomonadaceae</taxon>
        <taxon>Nitrosospira</taxon>
    </lineage>
</organism>
<dbReference type="InterPro" id="IPR050361">
    <property type="entry name" value="MPP/UQCRC_Complex"/>
</dbReference>
<dbReference type="AlphaFoldDB" id="A0A1I5ELV7"/>
<proteinExistence type="predicted"/>
<dbReference type="PANTHER" id="PTHR11851:SF224">
    <property type="entry name" value="PROCESSING PROTEASE"/>
    <property type="match status" value="1"/>
</dbReference>
<dbReference type="Proteomes" id="UP000183107">
    <property type="component" value="Unassembled WGS sequence"/>
</dbReference>
<evidence type="ECO:0000313" key="3">
    <source>
        <dbReference type="EMBL" id="SFO12504.1"/>
    </source>
</evidence>
<dbReference type="EMBL" id="FOVJ01000008">
    <property type="protein sequence ID" value="SFO12504.1"/>
    <property type="molecule type" value="Genomic_DNA"/>
</dbReference>
<name>A0A1I5ELV7_9PROT</name>
<sequence>MHVMRYVFFLLLGMYSQWALATLPIQHWQASSGAQVYFVESRELPILDVSVDFSAGSSTDTPDKSGRAGLTLYLLTLGAGGLTEDQISRSIADVGAQLGAHFDEDRAGVTLRTLSSERERSQALDILARVIQQPAFDINVLEREKARIVSGLREADTKPGTIADRTLMKMLYGSHPYGLRGSGEVDTVSALQRKDLVDLHRSRYSGTDAVVSIMGNVSRAEAAAIAESLTRELTREKAGHDVPEVTPPVADTKRISHPATQSHILLAYPGLRRDDPDYFPLLVGNHILGGGGFTSRLMEEIRQKRGLAYSVHSHFSPLKEQGPFEIGLQTRKEQSEEALTLTRKVLSDFVAGGPTEKELVEARQNIIGSFPLRIDSNKKIIGYLAMIGFYKLPLSYLDDYVKAVAKVTVAQVKEAFQQRINPAGMVAVVVGAESKK</sequence>
<keyword evidence="3" id="KW-0645">Protease</keyword>
<dbReference type="RefSeq" id="WP_074798391.1">
    <property type="nucleotide sequence ID" value="NZ_FOVJ01000008.1"/>
</dbReference>
<reference evidence="4" key="1">
    <citation type="submission" date="2016-10" db="EMBL/GenBank/DDBJ databases">
        <authorList>
            <person name="Varghese N."/>
        </authorList>
    </citation>
    <scope>NUCLEOTIDE SEQUENCE [LARGE SCALE GENOMIC DNA]</scope>
    <source>
        <strain evidence="4">Nsp8</strain>
    </source>
</reference>